<evidence type="ECO:0000313" key="3">
    <source>
        <dbReference type="Proteomes" id="UP000019141"/>
    </source>
</evidence>
<gene>
    <name evidence="2" type="ORF">ETSY1_45985</name>
</gene>
<dbReference type="InterPro" id="IPR002559">
    <property type="entry name" value="Transposase_11"/>
</dbReference>
<feature type="domain" description="Transposase IS4-like" evidence="1">
    <location>
        <begin position="3"/>
        <end position="52"/>
    </location>
</feature>
<organism evidence="2 3">
    <name type="scientific">Entotheonella factor</name>
    <dbReference type="NCBI Taxonomy" id="1429438"/>
    <lineage>
        <taxon>Bacteria</taxon>
        <taxon>Pseudomonadati</taxon>
        <taxon>Nitrospinota/Tectimicrobiota group</taxon>
        <taxon>Candidatus Tectimicrobiota</taxon>
        <taxon>Candidatus Entotheonellia</taxon>
        <taxon>Candidatus Entotheonellales</taxon>
        <taxon>Candidatus Entotheonellaceae</taxon>
        <taxon>Candidatus Entotheonella</taxon>
    </lineage>
</organism>
<keyword evidence="3" id="KW-1185">Reference proteome</keyword>
<protein>
    <recommendedName>
        <fullName evidence="1">Transposase IS4-like domain-containing protein</fullName>
    </recommendedName>
</protein>
<dbReference type="GO" id="GO:0004803">
    <property type="term" value="F:transposase activity"/>
    <property type="evidence" value="ECO:0007669"/>
    <property type="project" value="InterPro"/>
</dbReference>
<dbReference type="GO" id="GO:0006313">
    <property type="term" value="P:DNA transposition"/>
    <property type="evidence" value="ECO:0007669"/>
    <property type="project" value="InterPro"/>
</dbReference>
<comment type="caution">
    <text evidence="2">The sequence shown here is derived from an EMBL/GenBank/DDBJ whole genome shotgun (WGS) entry which is preliminary data.</text>
</comment>
<dbReference type="Pfam" id="PF01609">
    <property type="entry name" value="DDE_Tnp_1"/>
    <property type="match status" value="1"/>
</dbReference>
<dbReference type="AlphaFoldDB" id="W4L3P4"/>
<sequence>NAKRILSIYLLRWPIETVYQDGKQLLGLDEYCMRTAHAFQKHWSLVFVAYSLLHLDCLGPSLAKTQFSPSKSLGEATRQQAQSLIQDLILTAHHALNDGQEIAEVFATLFAKRQVCSA</sequence>
<accession>W4L3P4</accession>
<evidence type="ECO:0000313" key="2">
    <source>
        <dbReference type="EMBL" id="ETW91951.1"/>
    </source>
</evidence>
<feature type="non-terminal residue" evidence="2">
    <location>
        <position position="1"/>
    </location>
</feature>
<dbReference type="InterPro" id="IPR012337">
    <property type="entry name" value="RNaseH-like_sf"/>
</dbReference>
<proteinExistence type="predicted"/>
<name>W4L3P4_ENTF1</name>
<evidence type="ECO:0000259" key="1">
    <source>
        <dbReference type="Pfam" id="PF01609"/>
    </source>
</evidence>
<dbReference type="HOGENOM" id="CLU_2066282_0_0_7"/>
<reference evidence="2 3" key="1">
    <citation type="journal article" date="2014" name="Nature">
        <title>An environmental bacterial taxon with a large and distinct metabolic repertoire.</title>
        <authorList>
            <person name="Wilson M.C."/>
            <person name="Mori T."/>
            <person name="Ruckert C."/>
            <person name="Uria A.R."/>
            <person name="Helf M.J."/>
            <person name="Takada K."/>
            <person name="Gernert C."/>
            <person name="Steffens U.A."/>
            <person name="Heycke N."/>
            <person name="Schmitt S."/>
            <person name="Rinke C."/>
            <person name="Helfrich E.J."/>
            <person name="Brachmann A.O."/>
            <person name="Gurgui C."/>
            <person name="Wakimoto T."/>
            <person name="Kracht M."/>
            <person name="Crusemann M."/>
            <person name="Hentschel U."/>
            <person name="Abe I."/>
            <person name="Matsunaga S."/>
            <person name="Kalinowski J."/>
            <person name="Takeyama H."/>
            <person name="Piel J."/>
        </authorList>
    </citation>
    <scope>NUCLEOTIDE SEQUENCE [LARGE SCALE GENOMIC DNA]</scope>
    <source>
        <strain evidence="3">TSY1</strain>
    </source>
</reference>
<dbReference type="GO" id="GO:0003677">
    <property type="term" value="F:DNA binding"/>
    <property type="evidence" value="ECO:0007669"/>
    <property type="project" value="InterPro"/>
</dbReference>
<dbReference type="SUPFAM" id="SSF53098">
    <property type="entry name" value="Ribonuclease H-like"/>
    <property type="match status" value="1"/>
</dbReference>
<dbReference type="Proteomes" id="UP000019141">
    <property type="component" value="Unassembled WGS sequence"/>
</dbReference>
<dbReference type="EMBL" id="AZHW01001798">
    <property type="protein sequence ID" value="ETW91951.1"/>
    <property type="molecule type" value="Genomic_DNA"/>
</dbReference>